<sequence>AGSPVELQKRTRDGEQRLRYVLKNDVLDANGQEEQEQEQGQGQGMAGAGAG</sequence>
<accession>A0A1Q9BRD3</accession>
<comment type="caution">
    <text evidence="2">The sequence shown here is derived from an EMBL/GenBank/DDBJ whole genome shotgun (WGS) entry which is preliminary data.</text>
</comment>
<keyword evidence="3" id="KW-1185">Reference proteome</keyword>
<feature type="non-terminal residue" evidence="2">
    <location>
        <position position="51"/>
    </location>
</feature>
<dbReference type="Proteomes" id="UP000186817">
    <property type="component" value="Unassembled WGS sequence"/>
</dbReference>
<feature type="region of interest" description="Disordered" evidence="1">
    <location>
        <begin position="26"/>
        <end position="51"/>
    </location>
</feature>
<feature type="non-terminal residue" evidence="2">
    <location>
        <position position="1"/>
    </location>
</feature>
<feature type="compositionally biased region" description="Gly residues" evidence="1">
    <location>
        <begin position="41"/>
        <end position="51"/>
    </location>
</feature>
<dbReference type="EMBL" id="LSRX01006313">
    <property type="protein sequence ID" value="OLP73120.1"/>
    <property type="molecule type" value="Genomic_DNA"/>
</dbReference>
<evidence type="ECO:0000313" key="2">
    <source>
        <dbReference type="EMBL" id="OLP73120.1"/>
    </source>
</evidence>
<gene>
    <name evidence="2" type="ORF">AK812_SmicGene47773</name>
</gene>
<protein>
    <submittedName>
        <fullName evidence="2">Uncharacterized protein</fullName>
    </submittedName>
</protein>
<evidence type="ECO:0000313" key="3">
    <source>
        <dbReference type="Proteomes" id="UP000186817"/>
    </source>
</evidence>
<dbReference type="AlphaFoldDB" id="A0A1Q9BRD3"/>
<organism evidence="2 3">
    <name type="scientific">Symbiodinium microadriaticum</name>
    <name type="common">Dinoflagellate</name>
    <name type="synonym">Zooxanthella microadriatica</name>
    <dbReference type="NCBI Taxonomy" id="2951"/>
    <lineage>
        <taxon>Eukaryota</taxon>
        <taxon>Sar</taxon>
        <taxon>Alveolata</taxon>
        <taxon>Dinophyceae</taxon>
        <taxon>Suessiales</taxon>
        <taxon>Symbiodiniaceae</taxon>
        <taxon>Symbiodinium</taxon>
    </lineage>
</organism>
<reference evidence="2 3" key="1">
    <citation type="submission" date="2016-02" db="EMBL/GenBank/DDBJ databases">
        <title>Genome analysis of coral dinoflagellate symbionts highlights evolutionary adaptations to a symbiotic lifestyle.</title>
        <authorList>
            <person name="Aranda M."/>
            <person name="Li Y."/>
            <person name="Liew Y.J."/>
            <person name="Baumgarten S."/>
            <person name="Simakov O."/>
            <person name="Wilson M."/>
            <person name="Piel J."/>
            <person name="Ashoor H."/>
            <person name="Bougouffa S."/>
            <person name="Bajic V.B."/>
            <person name="Ryu T."/>
            <person name="Ravasi T."/>
            <person name="Bayer T."/>
            <person name="Micklem G."/>
            <person name="Kim H."/>
            <person name="Bhak J."/>
            <person name="Lajeunesse T.C."/>
            <person name="Voolstra C.R."/>
        </authorList>
    </citation>
    <scope>NUCLEOTIDE SEQUENCE [LARGE SCALE GENOMIC DNA]</scope>
    <source>
        <strain evidence="2 3">CCMP2467</strain>
    </source>
</reference>
<name>A0A1Q9BRD3_SYMMI</name>
<evidence type="ECO:0000256" key="1">
    <source>
        <dbReference type="SAM" id="MobiDB-lite"/>
    </source>
</evidence>
<proteinExistence type="predicted"/>